<dbReference type="RefSeq" id="WP_234137606.1">
    <property type="nucleotide sequence ID" value="NZ_JAKOEM010000011.1"/>
</dbReference>
<evidence type="ECO:0000313" key="1">
    <source>
        <dbReference type="EMBL" id="MCG6559180.1"/>
    </source>
</evidence>
<dbReference type="Proteomes" id="UP001165279">
    <property type="component" value="Unassembled WGS sequence"/>
</dbReference>
<evidence type="ECO:0000313" key="2">
    <source>
        <dbReference type="Proteomes" id="UP001165279"/>
    </source>
</evidence>
<sequence length="122" mass="13410">MGLRQMTGPMSSKKRSTSQPAAYDCETAALLRAVMLPLFHGAKTWAELIEVMRKRGYGLAFRDGAFCVTERGSGKRLCGLNFLGLSMEDLVNRLGRPCVLAHHGDWADGDLLSHPPTRSPLH</sequence>
<name>A0ABS9P067_9RHOB</name>
<gene>
    <name evidence="1" type="ORF">MB818_13280</name>
</gene>
<organism evidence="1 2">
    <name type="scientific">Ruegeria alba</name>
    <dbReference type="NCBI Taxonomy" id="2916756"/>
    <lineage>
        <taxon>Bacteria</taxon>
        <taxon>Pseudomonadati</taxon>
        <taxon>Pseudomonadota</taxon>
        <taxon>Alphaproteobacteria</taxon>
        <taxon>Rhodobacterales</taxon>
        <taxon>Roseobacteraceae</taxon>
        <taxon>Ruegeria</taxon>
    </lineage>
</organism>
<dbReference type="EMBL" id="JAKOEM010000011">
    <property type="protein sequence ID" value="MCG6559180.1"/>
    <property type="molecule type" value="Genomic_DNA"/>
</dbReference>
<protein>
    <submittedName>
        <fullName evidence="1">Uncharacterized protein</fullName>
    </submittedName>
</protein>
<comment type="caution">
    <text evidence="1">The sequence shown here is derived from an EMBL/GenBank/DDBJ whole genome shotgun (WGS) entry which is preliminary data.</text>
</comment>
<accession>A0ABS9P067</accession>
<keyword evidence="2" id="KW-1185">Reference proteome</keyword>
<proteinExistence type="predicted"/>
<reference evidence="1" key="1">
    <citation type="submission" date="2022-02" db="EMBL/GenBank/DDBJ databases">
        <title>The genome sequence of Ruegeria sp. 1NDH52C.</title>
        <authorList>
            <person name="Du J."/>
        </authorList>
    </citation>
    <scope>NUCLEOTIDE SEQUENCE</scope>
    <source>
        <strain evidence="1">1NDH52C</strain>
    </source>
</reference>